<comment type="caution">
    <text evidence="3">The sequence shown here is derived from an EMBL/GenBank/DDBJ whole genome shotgun (WGS) entry which is preliminary data.</text>
</comment>
<feature type="compositionally biased region" description="Pro residues" evidence="1">
    <location>
        <begin position="35"/>
        <end position="53"/>
    </location>
</feature>
<dbReference type="EMBL" id="JAZDUA010001097">
    <property type="protein sequence ID" value="KAK7788465.1"/>
    <property type="molecule type" value="Genomic_DNA"/>
</dbReference>
<reference evidence="3 4" key="1">
    <citation type="submission" date="2024-03" db="EMBL/GenBank/DDBJ databases">
        <title>The genome assembly and annotation of the cricket Gryllus longicercus Weissman &amp; Gray.</title>
        <authorList>
            <person name="Szrajer S."/>
            <person name="Gray D."/>
            <person name="Ylla G."/>
        </authorList>
    </citation>
    <scope>NUCLEOTIDE SEQUENCE [LARGE SCALE GENOMIC DNA]</scope>
    <source>
        <strain evidence="3">DAG 2021-001</strain>
        <tissue evidence="3">Whole body minus gut</tissue>
    </source>
</reference>
<feature type="transmembrane region" description="Helical" evidence="2">
    <location>
        <begin position="109"/>
        <end position="127"/>
    </location>
</feature>
<keyword evidence="2" id="KW-0812">Transmembrane</keyword>
<evidence type="ECO:0000256" key="2">
    <source>
        <dbReference type="SAM" id="Phobius"/>
    </source>
</evidence>
<sequence>MRPAPRLCSLHARPRPRHAFAAARYLVSRTAKWPRTPPSLPPPRPLDRPPPTQTPRTYPQRHHLSVRPLPSSSHKQCIILPLRRLPAAVTVNKIQRNLYFGKYRRRFRFAGHFVWMVWLILLLLEAMQMKLQCALFTLIPVN</sequence>
<dbReference type="Proteomes" id="UP001378592">
    <property type="component" value="Unassembled WGS sequence"/>
</dbReference>
<keyword evidence="4" id="KW-1185">Reference proteome</keyword>
<gene>
    <name evidence="3" type="ORF">R5R35_012209</name>
</gene>
<evidence type="ECO:0000256" key="1">
    <source>
        <dbReference type="SAM" id="MobiDB-lite"/>
    </source>
</evidence>
<keyword evidence="2" id="KW-1133">Transmembrane helix</keyword>
<protein>
    <submittedName>
        <fullName evidence="3">Uncharacterized protein</fullName>
    </submittedName>
</protein>
<feature type="region of interest" description="Disordered" evidence="1">
    <location>
        <begin position="32"/>
        <end position="69"/>
    </location>
</feature>
<dbReference type="AlphaFoldDB" id="A0AAN9YT83"/>
<name>A0AAN9YT83_9ORTH</name>
<accession>A0AAN9YT83</accession>
<organism evidence="3 4">
    <name type="scientific">Gryllus longicercus</name>
    <dbReference type="NCBI Taxonomy" id="2509291"/>
    <lineage>
        <taxon>Eukaryota</taxon>
        <taxon>Metazoa</taxon>
        <taxon>Ecdysozoa</taxon>
        <taxon>Arthropoda</taxon>
        <taxon>Hexapoda</taxon>
        <taxon>Insecta</taxon>
        <taxon>Pterygota</taxon>
        <taxon>Neoptera</taxon>
        <taxon>Polyneoptera</taxon>
        <taxon>Orthoptera</taxon>
        <taxon>Ensifera</taxon>
        <taxon>Gryllidea</taxon>
        <taxon>Grylloidea</taxon>
        <taxon>Gryllidae</taxon>
        <taxon>Gryllinae</taxon>
        <taxon>Gryllus</taxon>
    </lineage>
</organism>
<proteinExistence type="predicted"/>
<keyword evidence="2" id="KW-0472">Membrane</keyword>
<evidence type="ECO:0000313" key="4">
    <source>
        <dbReference type="Proteomes" id="UP001378592"/>
    </source>
</evidence>
<evidence type="ECO:0000313" key="3">
    <source>
        <dbReference type="EMBL" id="KAK7788465.1"/>
    </source>
</evidence>